<evidence type="ECO:0000256" key="2">
    <source>
        <dbReference type="SAM" id="MobiDB-lite"/>
    </source>
</evidence>
<evidence type="ECO:0000313" key="4">
    <source>
        <dbReference type="Proteomes" id="UP000439903"/>
    </source>
</evidence>
<dbReference type="Proteomes" id="UP000439903">
    <property type="component" value="Unassembled WGS sequence"/>
</dbReference>
<sequence length="500" mass="59126">MDRQGEYEERYLHQRAGKMYAHGYRRPQINDSIVAPLDQEPDQRTTVLYKPPTELRSQQQGLRETVDEYYDKLKRLYKKSDPTGRYLSIDRICQFTDRLRQELRKLRSYLNHESYNNEENSELKKAIAEMAKNMKTLVQRQNEHKITVKRDHIARNCQTQRSFGYNNGGAKQNRPNNGQERSHGPNRYTPNISSRNNQNQVTNNCPNNNNNSNNNNNNTNNNDNRTAQGESNGNQTYLTLTRKELTRAIEAAIRNHLNIKIETLDISQPPIEVMYCKTTIEQQPIYLILDTELKVTEAKDYAVIVETDWLEKVREKIDLAKGELEYEWKSDKYRMPITCWKRMTYNFEKPVSLEEKSEINSEEIDEKENEEEYEVKEVEEERGPGTVCWCEKWLNGEEESCTKCKELFQDIETLECLVNNLDKELEVSWETQEFTNLEKNQQAKVEELMKNNKVLFAEGLMQLERTKEEMHSITLKEEVDPLNKDHITYHIWKTNLYHGK</sequence>
<gene>
    <name evidence="3" type="ORF">F8M41_005559</name>
</gene>
<reference evidence="3 4" key="1">
    <citation type="journal article" date="2019" name="Environ. Microbiol.">
        <title>At the nexus of three kingdoms: the genome of the mycorrhizal fungus Gigaspora margarita provides insights into plant, endobacterial and fungal interactions.</title>
        <authorList>
            <person name="Venice F."/>
            <person name="Ghignone S."/>
            <person name="Salvioli di Fossalunga A."/>
            <person name="Amselem J."/>
            <person name="Novero M."/>
            <person name="Xianan X."/>
            <person name="Sedzielewska Toro K."/>
            <person name="Morin E."/>
            <person name="Lipzen A."/>
            <person name="Grigoriev I.V."/>
            <person name="Henrissat B."/>
            <person name="Martin F.M."/>
            <person name="Bonfante P."/>
        </authorList>
    </citation>
    <scope>NUCLEOTIDE SEQUENCE [LARGE SCALE GENOMIC DNA]</scope>
    <source>
        <strain evidence="3 4">BEG34</strain>
    </source>
</reference>
<dbReference type="AlphaFoldDB" id="A0A8H4A4V8"/>
<evidence type="ECO:0000313" key="3">
    <source>
        <dbReference type="EMBL" id="KAF0430278.1"/>
    </source>
</evidence>
<proteinExistence type="predicted"/>
<feature type="compositionally biased region" description="Basic and acidic residues" evidence="2">
    <location>
        <begin position="145"/>
        <end position="154"/>
    </location>
</feature>
<feature type="compositionally biased region" description="Low complexity" evidence="2">
    <location>
        <begin position="196"/>
        <end position="224"/>
    </location>
</feature>
<feature type="region of interest" description="Disordered" evidence="2">
    <location>
        <begin position="145"/>
        <end position="233"/>
    </location>
</feature>
<comment type="caution">
    <text evidence="3">The sequence shown here is derived from an EMBL/GenBank/DDBJ whole genome shotgun (WGS) entry which is preliminary data.</text>
</comment>
<name>A0A8H4A4V8_GIGMA</name>
<organism evidence="3 4">
    <name type="scientific">Gigaspora margarita</name>
    <dbReference type="NCBI Taxonomy" id="4874"/>
    <lineage>
        <taxon>Eukaryota</taxon>
        <taxon>Fungi</taxon>
        <taxon>Fungi incertae sedis</taxon>
        <taxon>Mucoromycota</taxon>
        <taxon>Glomeromycotina</taxon>
        <taxon>Glomeromycetes</taxon>
        <taxon>Diversisporales</taxon>
        <taxon>Gigasporaceae</taxon>
        <taxon>Gigaspora</taxon>
    </lineage>
</organism>
<feature type="compositionally biased region" description="Polar residues" evidence="2">
    <location>
        <begin position="156"/>
        <end position="179"/>
    </location>
</feature>
<dbReference type="EMBL" id="WTPW01001525">
    <property type="protein sequence ID" value="KAF0430278.1"/>
    <property type="molecule type" value="Genomic_DNA"/>
</dbReference>
<keyword evidence="4" id="KW-1185">Reference proteome</keyword>
<evidence type="ECO:0000256" key="1">
    <source>
        <dbReference type="SAM" id="Coils"/>
    </source>
</evidence>
<feature type="coiled-coil region" evidence="1">
    <location>
        <begin position="361"/>
        <end position="424"/>
    </location>
</feature>
<keyword evidence="1" id="KW-0175">Coiled coil</keyword>
<accession>A0A8H4A4V8</accession>
<protein>
    <submittedName>
        <fullName evidence="3">Uncharacterized protein</fullName>
    </submittedName>
</protein>